<dbReference type="EMBL" id="AZBU02000006">
    <property type="protein sequence ID" value="TKR72107.1"/>
    <property type="molecule type" value="Genomic_DNA"/>
</dbReference>
<gene>
    <name evidence="1" type="ORF">L596_019617</name>
    <name evidence="2" type="ORF">L596_019619</name>
</gene>
<keyword evidence="3" id="KW-1185">Reference proteome</keyword>
<accession>A0A4U5MR25</accession>
<proteinExistence type="predicted"/>
<comment type="caution">
    <text evidence="1">The sequence shown here is derived from an EMBL/GenBank/DDBJ whole genome shotgun (WGS) entry which is preliminary data.</text>
</comment>
<dbReference type="EMBL" id="AZBU02000006">
    <property type="protein sequence ID" value="TKR72109.1"/>
    <property type="molecule type" value="Genomic_DNA"/>
</dbReference>
<reference evidence="1 3" key="2">
    <citation type="journal article" date="2015" name="Genome Biol.">
        <title>Comparative genomics of Steinernema reveals deeply conserved gene regulatory networks.</title>
        <authorList>
            <person name="Dillman A.R."/>
            <person name="Macchietto M."/>
            <person name="Porter C.F."/>
            <person name="Rogers A."/>
            <person name="Williams B."/>
            <person name="Antoshechkin I."/>
            <person name="Lee M.M."/>
            <person name="Goodwin Z."/>
            <person name="Lu X."/>
            <person name="Lewis E.E."/>
            <person name="Goodrich-Blair H."/>
            <person name="Stock S.P."/>
            <person name="Adams B.J."/>
            <person name="Sternberg P.W."/>
            <person name="Mortazavi A."/>
        </authorList>
    </citation>
    <scope>NUCLEOTIDE SEQUENCE [LARGE SCALE GENOMIC DNA]</scope>
    <source>
        <strain evidence="1 3">ALL</strain>
    </source>
</reference>
<dbReference type="AlphaFoldDB" id="A0A4U5MR25"/>
<evidence type="ECO:0000313" key="1">
    <source>
        <dbReference type="EMBL" id="TKR72107.1"/>
    </source>
</evidence>
<sequence length="106" mass="11714">MDKRNCFLNNLFDVWGSGGGRVDRVHTLMGERARKANLLGVKESDVARLMKRAKFGENRNRAKNGNSRAADAKGAAEELWVGLMGSSLGDRLLEGRRNLRLGDAWG</sequence>
<reference evidence="1" key="3">
    <citation type="journal article" date="2019" name="G3 (Bethesda)">
        <title>Hybrid Assembly of the Genome of the Entomopathogenic Nematode Steinernema carpocapsae Identifies the X-Chromosome.</title>
        <authorList>
            <person name="Serra L."/>
            <person name="Macchietto M."/>
            <person name="Macias-Munoz A."/>
            <person name="McGill C.J."/>
            <person name="Rodriguez I.M."/>
            <person name="Rodriguez B."/>
            <person name="Murad R."/>
            <person name="Mortazavi A."/>
        </authorList>
    </citation>
    <scope>NUCLEOTIDE SEQUENCE</scope>
    <source>
        <strain evidence="1">ALL</strain>
    </source>
</reference>
<name>A0A4U5MR25_STECR</name>
<dbReference type="Proteomes" id="UP000298663">
    <property type="component" value="Unassembled WGS sequence"/>
</dbReference>
<reference evidence="1" key="1">
    <citation type="submission" date="2013-11" db="EMBL/GenBank/DDBJ databases">
        <authorList>
            <person name="Sternberg P."/>
            <person name="Dillman A."/>
            <person name="Macchietto M."/>
        </authorList>
    </citation>
    <scope>NUCLEOTIDE SEQUENCE</scope>
    <source>
        <strain evidence="1">ALL</strain>
    </source>
</reference>
<evidence type="ECO:0000313" key="3">
    <source>
        <dbReference type="Proteomes" id="UP000298663"/>
    </source>
</evidence>
<evidence type="ECO:0000313" key="2">
    <source>
        <dbReference type="EMBL" id="TKR72109.1"/>
    </source>
</evidence>
<organism evidence="1 3">
    <name type="scientific">Steinernema carpocapsae</name>
    <name type="common">Entomopathogenic nematode</name>
    <dbReference type="NCBI Taxonomy" id="34508"/>
    <lineage>
        <taxon>Eukaryota</taxon>
        <taxon>Metazoa</taxon>
        <taxon>Ecdysozoa</taxon>
        <taxon>Nematoda</taxon>
        <taxon>Chromadorea</taxon>
        <taxon>Rhabditida</taxon>
        <taxon>Tylenchina</taxon>
        <taxon>Panagrolaimomorpha</taxon>
        <taxon>Strongyloidoidea</taxon>
        <taxon>Steinernematidae</taxon>
        <taxon>Steinernema</taxon>
    </lineage>
</organism>
<protein>
    <submittedName>
        <fullName evidence="1">Uncharacterized protein</fullName>
    </submittedName>
</protein>